<dbReference type="AlphaFoldDB" id="W4V2A7"/>
<keyword evidence="1" id="KW-1133">Transmembrane helix</keyword>
<dbReference type="STRING" id="1294263.JCM21531_256"/>
<dbReference type="Proteomes" id="UP000019109">
    <property type="component" value="Unassembled WGS sequence"/>
</dbReference>
<evidence type="ECO:0000313" key="2">
    <source>
        <dbReference type="EMBL" id="GAE86923.1"/>
    </source>
</evidence>
<sequence>MDINSIKSIKPGNQLPKKLLAIFVSIAVIVGAFIYLNGLNDSAKDTVDIVVVKSSGGIPANTLITKDNIGKYSIIRKEFKNDMITYDKVDSVLNMYSLYYLRNGDPIYFDQLTDEKPRKTEWLYELENDYEVLTIKYNYLECGGDILRPGDLVRVRVTYTDESSASQSLDGMIYGTSKKEKKTEILFDSIRVKDLINSSGRSIYEVLKEVFKLSEKERQEVMKSREFMQNIKAESLLLAATKEQVNKYAKFKAQQDAVFTFTILTRDGNDEVFDQLPVIEKEVESWITEGETKE</sequence>
<gene>
    <name evidence="2" type="ORF">JCM21531_256</name>
</gene>
<protein>
    <recommendedName>
        <fullName evidence="4">SAF domain-containing protein</fullName>
    </recommendedName>
</protein>
<keyword evidence="1" id="KW-0472">Membrane</keyword>
<organism evidence="2 3">
    <name type="scientific">Acetivibrio straminisolvens JCM 21531</name>
    <dbReference type="NCBI Taxonomy" id="1294263"/>
    <lineage>
        <taxon>Bacteria</taxon>
        <taxon>Bacillati</taxon>
        <taxon>Bacillota</taxon>
        <taxon>Clostridia</taxon>
        <taxon>Eubacteriales</taxon>
        <taxon>Oscillospiraceae</taxon>
        <taxon>Acetivibrio</taxon>
    </lineage>
</organism>
<proteinExistence type="predicted"/>
<comment type="caution">
    <text evidence="2">The sequence shown here is derived from an EMBL/GenBank/DDBJ whole genome shotgun (WGS) entry which is preliminary data.</text>
</comment>
<name>W4V2A7_9FIRM</name>
<reference evidence="2" key="1">
    <citation type="journal article" date="2014" name="Genome Announc.">
        <title>Draft Genome Sequence of Clostridium straminisolvens Strain JCM 21531T, Isolated from a Cellulose-Degrading Bacterial Community.</title>
        <authorList>
            <person name="Yuki M."/>
            <person name="Oshima K."/>
            <person name="Suda W."/>
            <person name="Sakamoto M."/>
            <person name="Kitamura K."/>
            <person name="Iida T."/>
            <person name="Hattori M."/>
            <person name="Ohkuma M."/>
        </authorList>
    </citation>
    <scope>NUCLEOTIDE SEQUENCE [LARGE SCALE GENOMIC DNA]</scope>
    <source>
        <strain evidence="2">JCM 21531</strain>
    </source>
</reference>
<keyword evidence="1" id="KW-0812">Transmembrane</keyword>
<evidence type="ECO:0008006" key="4">
    <source>
        <dbReference type="Google" id="ProtNLM"/>
    </source>
</evidence>
<evidence type="ECO:0000256" key="1">
    <source>
        <dbReference type="SAM" id="Phobius"/>
    </source>
</evidence>
<accession>W4V2A7</accession>
<dbReference type="OrthoDB" id="2082199at2"/>
<dbReference type="EMBL" id="BAVR01000002">
    <property type="protein sequence ID" value="GAE86923.1"/>
    <property type="molecule type" value="Genomic_DNA"/>
</dbReference>
<evidence type="ECO:0000313" key="3">
    <source>
        <dbReference type="Proteomes" id="UP000019109"/>
    </source>
</evidence>
<feature type="transmembrane region" description="Helical" evidence="1">
    <location>
        <begin position="20"/>
        <end position="38"/>
    </location>
</feature>
<keyword evidence="3" id="KW-1185">Reference proteome</keyword>
<dbReference type="RefSeq" id="WP_038286704.1">
    <property type="nucleotide sequence ID" value="NZ_BAVR01000002.1"/>
</dbReference>